<keyword evidence="2" id="KW-1185">Reference proteome</keyword>
<accession>A0A4Y2DF32</accession>
<evidence type="ECO:0000313" key="2">
    <source>
        <dbReference type="Proteomes" id="UP000499080"/>
    </source>
</evidence>
<dbReference type="AlphaFoldDB" id="A0A4Y2DF32"/>
<proteinExistence type="predicted"/>
<name>A0A4Y2DF32_ARAVE</name>
<protein>
    <submittedName>
        <fullName evidence="1">Uncharacterized protein</fullName>
    </submittedName>
</protein>
<sequence length="92" mass="10461">MMRSHEVAPTSMIPQVNTWRERISLNRPVTKLPRNKCKCPVQCPPTTFHFRKTSQNKTSAESLNLYNHQFISSSCKVLAINITSEQLVAECG</sequence>
<evidence type="ECO:0000313" key="1">
    <source>
        <dbReference type="EMBL" id="GBM14849.1"/>
    </source>
</evidence>
<comment type="caution">
    <text evidence="1">The sequence shown here is derived from an EMBL/GenBank/DDBJ whole genome shotgun (WGS) entry which is preliminary data.</text>
</comment>
<organism evidence="1 2">
    <name type="scientific">Araneus ventricosus</name>
    <name type="common">Orbweaver spider</name>
    <name type="synonym">Epeira ventricosa</name>
    <dbReference type="NCBI Taxonomy" id="182803"/>
    <lineage>
        <taxon>Eukaryota</taxon>
        <taxon>Metazoa</taxon>
        <taxon>Ecdysozoa</taxon>
        <taxon>Arthropoda</taxon>
        <taxon>Chelicerata</taxon>
        <taxon>Arachnida</taxon>
        <taxon>Araneae</taxon>
        <taxon>Araneomorphae</taxon>
        <taxon>Entelegynae</taxon>
        <taxon>Araneoidea</taxon>
        <taxon>Araneidae</taxon>
        <taxon>Araneus</taxon>
    </lineage>
</organism>
<dbReference type="EMBL" id="BGPR01000350">
    <property type="protein sequence ID" value="GBM14849.1"/>
    <property type="molecule type" value="Genomic_DNA"/>
</dbReference>
<dbReference type="Proteomes" id="UP000499080">
    <property type="component" value="Unassembled WGS sequence"/>
</dbReference>
<gene>
    <name evidence="1" type="ORF">AVEN_28579_1</name>
</gene>
<reference evidence="1 2" key="1">
    <citation type="journal article" date="2019" name="Sci. Rep.">
        <title>Orb-weaving spider Araneus ventricosus genome elucidates the spidroin gene catalogue.</title>
        <authorList>
            <person name="Kono N."/>
            <person name="Nakamura H."/>
            <person name="Ohtoshi R."/>
            <person name="Moran D.A.P."/>
            <person name="Shinohara A."/>
            <person name="Yoshida Y."/>
            <person name="Fujiwara M."/>
            <person name="Mori M."/>
            <person name="Tomita M."/>
            <person name="Arakawa K."/>
        </authorList>
    </citation>
    <scope>NUCLEOTIDE SEQUENCE [LARGE SCALE GENOMIC DNA]</scope>
</reference>